<dbReference type="InterPro" id="IPR051328">
    <property type="entry name" value="T7SS_ABC-Transporter"/>
</dbReference>
<dbReference type="EMBL" id="FWYE01000003">
    <property type="protein sequence ID" value="SMD31306.1"/>
    <property type="molecule type" value="Genomic_DNA"/>
</dbReference>
<proteinExistence type="predicted"/>
<keyword evidence="2 5" id="KW-0812">Transmembrane</keyword>
<sequence length="269" mass="29515">MSGLLPLTGRELKKWYRNPTYLIVSVIQPIFWVLLFGSAIDIAKFAFPGAPVSSFFNGAPDYITFLLGGILTVLSLFTAMFSGINIIWDRRLGVLTRFLASPIHRSSIVFSRMLASVVKIAVQAAILIGIAAVIPDGLKFPHGFTVFDALILFTAMLLISVIFGSIFSVIAIKMTQVNTIMGIVNLVNLPLMFASTALFPGAIMQPWLHHVAMYNPISWSADTIRTVIINGDLNAAQMHSVGLNLLYLFIFAVVMILITYFASEKGIQN</sequence>
<dbReference type="PROSITE" id="PS51012">
    <property type="entry name" value="ABC_TM2"/>
    <property type="match status" value="1"/>
</dbReference>
<comment type="subcellular location">
    <subcellularLocation>
        <location evidence="1">Membrane</location>
        <topology evidence="1">Multi-pass membrane protein</topology>
    </subcellularLocation>
</comment>
<dbReference type="AlphaFoldDB" id="A0A8G2FXK4"/>
<organism evidence="7 8">
    <name type="scientific">Picrophilus torridus (strain ATCC 700027 / DSM 9790 / JCM 10055 / NBRC 100828 / KAW 2/3)</name>
    <dbReference type="NCBI Taxonomy" id="1122961"/>
    <lineage>
        <taxon>Archaea</taxon>
        <taxon>Methanobacteriati</taxon>
        <taxon>Thermoplasmatota</taxon>
        <taxon>Thermoplasmata</taxon>
        <taxon>Thermoplasmatales</taxon>
        <taxon>Picrophilaceae</taxon>
        <taxon>Picrophilus</taxon>
    </lineage>
</organism>
<evidence type="ECO:0000256" key="3">
    <source>
        <dbReference type="ARBA" id="ARBA00022989"/>
    </source>
</evidence>
<feature type="transmembrane region" description="Helical" evidence="5">
    <location>
        <begin position="109"/>
        <end position="134"/>
    </location>
</feature>
<keyword evidence="8" id="KW-1185">Reference proteome</keyword>
<dbReference type="Proteomes" id="UP000192315">
    <property type="component" value="Unassembled WGS sequence"/>
</dbReference>
<reference evidence="7 8" key="1">
    <citation type="submission" date="2017-04" db="EMBL/GenBank/DDBJ databases">
        <authorList>
            <person name="Varghese N."/>
            <person name="Submissions S."/>
        </authorList>
    </citation>
    <scope>NUCLEOTIDE SEQUENCE [LARGE SCALE GENOMIC DNA]</scope>
    <source>
        <strain evidence="7 8">DSM 9789</strain>
    </source>
</reference>
<accession>A0A8G2FXK4</accession>
<evidence type="ECO:0000256" key="4">
    <source>
        <dbReference type="ARBA" id="ARBA00023136"/>
    </source>
</evidence>
<dbReference type="InterPro" id="IPR047817">
    <property type="entry name" value="ABC2_TM_bact-type"/>
</dbReference>
<evidence type="ECO:0000313" key="8">
    <source>
        <dbReference type="Proteomes" id="UP000192315"/>
    </source>
</evidence>
<dbReference type="PANTHER" id="PTHR43077">
    <property type="entry name" value="TRANSPORT PERMEASE YVFS-RELATED"/>
    <property type="match status" value="1"/>
</dbReference>
<feature type="transmembrane region" description="Helical" evidence="5">
    <location>
        <begin position="21"/>
        <end position="42"/>
    </location>
</feature>
<feature type="transmembrane region" description="Helical" evidence="5">
    <location>
        <begin position="146"/>
        <end position="171"/>
    </location>
</feature>
<dbReference type="GO" id="GO:0043190">
    <property type="term" value="C:ATP-binding cassette (ABC) transporter complex"/>
    <property type="evidence" value="ECO:0007669"/>
    <property type="project" value="InterPro"/>
</dbReference>
<dbReference type="PANTHER" id="PTHR43077:SF10">
    <property type="entry name" value="TRANSPORT PERMEASE PROTEIN"/>
    <property type="match status" value="1"/>
</dbReference>
<dbReference type="PIRSF" id="PIRSF006648">
    <property type="entry name" value="DrrB"/>
    <property type="match status" value="1"/>
</dbReference>
<dbReference type="InterPro" id="IPR013525">
    <property type="entry name" value="ABC2_TM"/>
</dbReference>
<protein>
    <submittedName>
        <fullName evidence="7">ABC-2 type transport system permease protein</fullName>
    </submittedName>
</protein>
<dbReference type="PRINTS" id="PR00164">
    <property type="entry name" value="ABC2TRNSPORT"/>
</dbReference>
<comment type="caution">
    <text evidence="7">The sequence shown here is derived from an EMBL/GenBank/DDBJ whole genome shotgun (WGS) entry which is preliminary data.</text>
</comment>
<feature type="transmembrane region" description="Helical" evidence="5">
    <location>
        <begin position="62"/>
        <end position="88"/>
    </location>
</feature>
<feature type="domain" description="ABC transmembrane type-2" evidence="6">
    <location>
        <begin position="20"/>
        <end position="266"/>
    </location>
</feature>
<gene>
    <name evidence="7" type="ORF">SAMN02745355_1234</name>
</gene>
<dbReference type="Pfam" id="PF01061">
    <property type="entry name" value="ABC2_membrane"/>
    <property type="match status" value="1"/>
</dbReference>
<dbReference type="InterPro" id="IPR000412">
    <property type="entry name" value="ABC_2_transport"/>
</dbReference>
<evidence type="ECO:0000256" key="1">
    <source>
        <dbReference type="ARBA" id="ARBA00004141"/>
    </source>
</evidence>
<feature type="transmembrane region" description="Helical" evidence="5">
    <location>
        <begin position="183"/>
        <end position="203"/>
    </location>
</feature>
<name>A0A8G2FXK4_PICTO</name>
<keyword evidence="3 5" id="KW-1133">Transmembrane helix</keyword>
<evidence type="ECO:0000313" key="7">
    <source>
        <dbReference type="EMBL" id="SMD31306.1"/>
    </source>
</evidence>
<evidence type="ECO:0000259" key="6">
    <source>
        <dbReference type="PROSITE" id="PS51012"/>
    </source>
</evidence>
<dbReference type="RefSeq" id="WP_084273013.1">
    <property type="nucleotide sequence ID" value="NZ_FWYE01000003.1"/>
</dbReference>
<dbReference type="GO" id="GO:0140359">
    <property type="term" value="F:ABC-type transporter activity"/>
    <property type="evidence" value="ECO:0007669"/>
    <property type="project" value="InterPro"/>
</dbReference>
<evidence type="ECO:0000256" key="2">
    <source>
        <dbReference type="ARBA" id="ARBA00022692"/>
    </source>
</evidence>
<feature type="transmembrane region" description="Helical" evidence="5">
    <location>
        <begin position="245"/>
        <end position="263"/>
    </location>
</feature>
<evidence type="ECO:0000256" key="5">
    <source>
        <dbReference type="SAM" id="Phobius"/>
    </source>
</evidence>
<keyword evidence="4 5" id="KW-0472">Membrane</keyword>